<dbReference type="SUPFAM" id="SSF52540">
    <property type="entry name" value="P-loop containing nucleoside triphosphate hydrolases"/>
    <property type="match status" value="2"/>
</dbReference>
<evidence type="ECO:0000259" key="6">
    <source>
        <dbReference type="PROSITE" id="PS50893"/>
    </source>
</evidence>
<dbReference type="PROSITE" id="PS00211">
    <property type="entry name" value="ABC_TRANSPORTER_1"/>
    <property type="match status" value="1"/>
</dbReference>
<dbReference type="Pfam" id="PF08352">
    <property type="entry name" value="oligo_HPY"/>
    <property type="match status" value="2"/>
</dbReference>
<proteinExistence type="inferred from homology"/>
<reference evidence="8" key="1">
    <citation type="submission" date="2023-07" db="EMBL/GenBank/DDBJ databases">
        <title>Description of three actinobacteria isolated from air of manufacturing shop in a pharmaceutical factory.</title>
        <authorList>
            <person name="Zhang D.-F."/>
        </authorList>
    </citation>
    <scope>NUCLEOTIDE SEQUENCE [LARGE SCALE GENOMIC DNA]</scope>
    <source>
        <strain evidence="8">CCTCC AB 2011122</strain>
    </source>
</reference>
<evidence type="ECO:0000256" key="4">
    <source>
        <dbReference type="ARBA" id="ARBA00022840"/>
    </source>
</evidence>
<comment type="caution">
    <text evidence="7">The sequence shown here is derived from an EMBL/GenBank/DDBJ whole genome shotgun (WGS) entry which is preliminary data.</text>
</comment>
<dbReference type="Pfam" id="PF00005">
    <property type="entry name" value="ABC_tran"/>
    <property type="match status" value="2"/>
</dbReference>
<dbReference type="NCBIfam" id="NF007739">
    <property type="entry name" value="PRK10419.1"/>
    <property type="match status" value="2"/>
</dbReference>
<dbReference type="Gene3D" id="3.40.50.300">
    <property type="entry name" value="P-loop containing nucleotide triphosphate hydrolases"/>
    <property type="match status" value="2"/>
</dbReference>
<dbReference type="PANTHER" id="PTHR43776:SF7">
    <property type="entry name" value="D,D-DIPEPTIDE TRANSPORT ATP-BINDING PROTEIN DDPF-RELATED"/>
    <property type="match status" value="1"/>
</dbReference>
<dbReference type="InterPro" id="IPR013563">
    <property type="entry name" value="Oligopep_ABC_C"/>
</dbReference>
<evidence type="ECO:0000256" key="1">
    <source>
        <dbReference type="ARBA" id="ARBA00005417"/>
    </source>
</evidence>
<dbReference type="EMBL" id="JAVKGS010000002">
    <property type="protein sequence ID" value="MDR5692243.1"/>
    <property type="molecule type" value="Genomic_DNA"/>
</dbReference>
<dbReference type="PROSITE" id="PS50893">
    <property type="entry name" value="ABC_TRANSPORTER_2"/>
    <property type="match status" value="2"/>
</dbReference>
<protein>
    <submittedName>
        <fullName evidence="7">ABC transporter ATP-binding protein</fullName>
    </submittedName>
</protein>
<dbReference type="InterPro" id="IPR050319">
    <property type="entry name" value="ABC_transp_ATP-bind"/>
</dbReference>
<dbReference type="PANTHER" id="PTHR43776">
    <property type="entry name" value="TRANSPORT ATP-BINDING PROTEIN"/>
    <property type="match status" value="1"/>
</dbReference>
<evidence type="ECO:0000256" key="5">
    <source>
        <dbReference type="SAM" id="MobiDB-lite"/>
    </source>
</evidence>
<organism evidence="7 8">
    <name type="scientific">Agromyces indicus</name>
    <dbReference type="NCBI Taxonomy" id="758919"/>
    <lineage>
        <taxon>Bacteria</taxon>
        <taxon>Bacillati</taxon>
        <taxon>Actinomycetota</taxon>
        <taxon>Actinomycetes</taxon>
        <taxon>Micrococcales</taxon>
        <taxon>Microbacteriaceae</taxon>
        <taxon>Agromyces</taxon>
    </lineage>
</organism>
<name>A0ABU1FKG9_9MICO</name>
<dbReference type="InterPro" id="IPR017871">
    <property type="entry name" value="ABC_transporter-like_CS"/>
</dbReference>
<dbReference type="Proteomes" id="UP001260072">
    <property type="component" value="Unassembled WGS sequence"/>
</dbReference>
<dbReference type="CDD" id="cd03257">
    <property type="entry name" value="ABC_NikE_OppD_transporters"/>
    <property type="match status" value="2"/>
</dbReference>
<gene>
    <name evidence="7" type="ORF">RH861_09240</name>
</gene>
<dbReference type="InterPro" id="IPR027417">
    <property type="entry name" value="P-loop_NTPase"/>
</dbReference>
<feature type="domain" description="ABC transporter" evidence="6">
    <location>
        <begin position="309"/>
        <end position="553"/>
    </location>
</feature>
<keyword evidence="2" id="KW-0813">Transport</keyword>
<dbReference type="GO" id="GO:0005524">
    <property type="term" value="F:ATP binding"/>
    <property type="evidence" value="ECO:0007669"/>
    <property type="project" value="UniProtKB-KW"/>
</dbReference>
<keyword evidence="4 7" id="KW-0067">ATP-binding</keyword>
<evidence type="ECO:0000256" key="2">
    <source>
        <dbReference type="ARBA" id="ARBA00022448"/>
    </source>
</evidence>
<dbReference type="NCBIfam" id="NF008453">
    <property type="entry name" value="PRK11308.1"/>
    <property type="match status" value="2"/>
</dbReference>
<dbReference type="RefSeq" id="WP_310520732.1">
    <property type="nucleotide sequence ID" value="NZ_BAABBS010000002.1"/>
</dbReference>
<keyword evidence="3" id="KW-0547">Nucleotide-binding</keyword>
<sequence length="561" mass="59628">MTARADAATAAPLLDVEGLRVAFDGREVVHGLSLRIMPGECVAIVGESGSGKSVTARSLLGLAGPGSTTTAERLEVLGRDLARAGEREWRSVRGRSIGLILQDALVSLDPLRPIGREIDDALRIHERMPPADRRTRVVDLLDRVGMPDPAEAADRRSGELSGGLRQRALIAAALALDPPLLIADEPTTALDVTVQARILALLGEIRSRGTGILLISHDLAVVGGLADRILVMRGGRLVEEGPAEQVLRTPRHAYTRALIAAVPTDRARGERLSVSSAPVTGDGGSDDAFRTGDRPAPPARTAVGERPVLRLDGVTKTFPVAGGRLAAVDDVSLDVRRGETLGLVGESGSGKTTVARLALALTAPDAGEVLLDGRPWSSLPERERRPTRRRIGAVYQDALSSFDPRWSVRGILDDAIGTVLPRAGRRERDRRVAELLDQVGLAASVGARRPLTLSGGQRQRVAIARALAAAPDVLICDEPVSALDVTIQAQILDLLDDLQRRDGLALLFISHDLGVVRHMSDRVAVMRSGRIVETGSSDEVFGSPQHPYTAQLVADAPRLTA</sequence>
<dbReference type="SMART" id="SM00382">
    <property type="entry name" value="AAA"/>
    <property type="match status" value="2"/>
</dbReference>
<keyword evidence="8" id="KW-1185">Reference proteome</keyword>
<dbReference type="InterPro" id="IPR003439">
    <property type="entry name" value="ABC_transporter-like_ATP-bd"/>
</dbReference>
<feature type="domain" description="ABC transporter" evidence="6">
    <location>
        <begin position="14"/>
        <end position="259"/>
    </location>
</feature>
<evidence type="ECO:0000313" key="8">
    <source>
        <dbReference type="Proteomes" id="UP001260072"/>
    </source>
</evidence>
<dbReference type="InterPro" id="IPR003593">
    <property type="entry name" value="AAA+_ATPase"/>
</dbReference>
<accession>A0ABU1FKG9</accession>
<comment type="similarity">
    <text evidence="1">Belongs to the ABC transporter superfamily.</text>
</comment>
<evidence type="ECO:0000313" key="7">
    <source>
        <dbReference type="EMBL" id="MDR5692243.1"/>
    </source>
</evidence>
<evidence type="ECO:0000256" key="3">
    <source>
        <dbReference type="ARBA" id="ARBA00022741"/>
    </source>
</evidence>
<feature type="region of interest" description="Disordered" evidence="5">
    <location>
        <begin position="270"/>
        <end position="301"/>
    </location>
</feature>